<feature type="region of interest" description="Disordered" evidence="21">
    <location>
        <begin position="1717"/>
        <end position="1752"/>
    </location>
</feature>
<dbReference type="SUPFAM" id="SSF52540">
    <property type="entry name" value="P-loop containing nucleoside triphosphate hydrolases"/>
    <property type="match status" value="1"/>
</dbReference>
<dbReference type="Pfam" id="PF14492">
    <property type="entry name" value="EFG_III"/>
    <property type="match status" value="1"/>
</dbReference>
<dbReference type="Gene3D" id="3.40.50.300">
    <property type="entry name" value="P-loop containing nucleotide triphosphate hydrolases"/>
    <property type="match status" value="1"/>
</dbReference>
<dbReference type="SMART" id="SM00761">
    <property type="entry name" value="HDAC_interact"/>
    <property type="match status" value="1"/>
</dbReference>
<dbReference type="GO" id="GO:0005525">
    <property type="term" value="F:GTP binding"/>
    <property type="evidence" value="ECO:0007669"/>
    <property type="project" value="UniProtKB-KW"/>
</dbReference>
<dbReference type="Pfam" id="PF00679">
    <property type="entry name" value="EFG_C"/>
    <property type="match status" value="1"/>
</dbReference>
<evidence type="ECO:0000256" key="19">
    <source>
        <dbReference type="ARBA" id="ARBA00081524"/>
    </source>
</evidence>
<dbReference type="FunFam" id="3.40.50.300:FF:000514">
    <property type="entry name" value="Ribosome-releasing factor 2, mitochondrial"/>
    <property type="match status" value="1"/>
</dbReference>
<evidence type="ECO:0000256" key="6">
    <source>
        <dbReference type="ARBA" id="ARBA00022843"/>
    </source>
</evidence>
<dbReference type="Proteomes" id="UP000030765">
    <property type="component" value="Unassembled WGS sequence"/>
</dbReference>
<keyword evidence="9" id="KW-0805">Transcription regulation</keyword>
<evidence type="ECO:0000256" key="7">
    <source>
        <dbReference type="ARBA" id="ARBA00022917"/>
    </source>
</evidence>
<feature type="compositionally biased region" description="Polar residues" evidence="21">
    <location>
        <begin position="1865"/>
        <end position="1874"/>
    </location>
</feature>
<comment type="function">
    <text evidence="14">Acts as a transcriptional repressor. Interacts with MXI1 to repress MYC responsive genes and antagonize MYC oncogenic activities. Interacts with MAD-MAX heterodimers by binding to MAD. The heterodimer then represses transcription by tethering SIN3B to DNA. Also forms a complex with FOXK1 which represses transcription. With FOXK1, regulates cell cycle progression probably by repressing cell cycle inhibitor genes expression. As part of the SIN3B complex represses transcription and counteracts the histone acetyltransferase activity of EP300 through the recognition H3K27ac marks by PHF12 and the activity of the histone deacetylase HDAC2. SIN3B complex is recruited downstream of the constitutively active genes transcriptional start sites through interaction with histones and mitigates histone acetylation and RNA polymerase II progression within transcribed regions contributing to the regulation of transcription.</text>
</comment>
<evidence type="ECO:0000313" key="24">
    <source>
        <dbReference type="EnsemblMetazoa" id="ASIC007434-PA"/>
    </source>
</evidence>
<reference evidence="24" key="2">
    <citation type="submission" date="2020-05" db="UniProtKB">
        <authorList>
            <consortium name="EnsemblMetazoa"/>
        </authorList>
    </citation>
    <scope>IDENTIFICATION</scope>
</reference>
<dbReference type="InterPro" id="IPR020568">
    <property type="entry name" value="Ribosomal_Su5_D2-typ_SF"/>
</dbReference>
<dbReference type="FunFam" id="3.30.70.240:FF:000001">
    <property type="entry name" value="Elongation factor G"/>
    <property type="match status" value="1"/>
</dbReference>
<dbReference type="GO" id="GO:0005759">
    <property type="term" value="C:mitochondrial matrix"/>
    <property type="evidence" value="ECO:0007669"/>
    <property type="project" value="UniProtKB-ARBA"/>
</dbReference>
<dbReference type="NCBIfam" id="TIGR00231">
    <property type="entry name" value="small_GTP"/>
    <property type="match status" value="1"/>
</dbReference>
<dbReference type="FunFam" id="1.20.1160.11:FF:000002">
    <property type="entry name" value="Paired amphipathic helix protein SIN3"/>
    <property type="match status" value="1"/>
</dbReference>
<dbReference type="STRING" id="74873.A0A084VP47"/>
<feature type="domain" description="Tr-type G" evidence="22">
    <location>
        <begin position="40"/>
        <end position="235"/>
    </location>
</feature>
<dbReference type="PROSITE" id="PS00301">
    <property type="entry name" value="G_TR_1"/>
    <property type="match status" value="1"/>
</dbReference>
<dbReference type="GO" id="GO:0032790">
    <property type="term" value="P:ribosome disassembly"/>
    <property type="evidence" value="ECO:0007669"/>
    <property type="project" value="TreeGrafter"/>
</dbReference>
<evidence type="ECO:0000256" key="15">
    <source>
        <dbReference type="ARBA" id="ARBA00061899"/>
    </source>
</evidence>
<dbReference type="OMA" id="PPLENEY"/>
<protein>
    <recommendedName>
        <fullName evidence="16">Paired amphipathic helix protein Sin3b</fullName>
    </recommendedName>
    <alternativeName>
        <fullName evidence="19">Elongation factor G2</fullName>
    </alternativeName>
    <alternativeName>
        <fullName evidence="17">Histone deacetylase complex subunit Sin3b</fullName>
    </alternativeName>
    <alternativeName>
        <fullName evidence="18">Transcriptional corepressor Sin3b</fullName>
    </alternativeName>
</protein>
<evidence type="ECO:0000256" key="16">
    <source>
        <dbReference type="ARBA" id="ARBA00068511"/>
    </source>
</evidence>
<feature type="compositionally biased region" description="Low complexity" evidence="21">
    <location>
        <begin position="1739"/>
        <end position="1752"/>
    </location>
</feature>
<dbReference type="Gene3D" id="1.20.1160.11">
    <property type="entry name" value="Paired amphipathic helix"/>
    <property type="match status" value="3"/>
</dbReference>
<keyword evidence="11" id="KW-0342">GTP-binding</keyword>
<dbReference type="Pfam" id="PF08295">
    <property type="entry name" value="Sin3_corepress"/>
    <property type="match status" value="1"/>
</dbReference>
<dbReference type="Gene3D" id="3.30.70.240">
    <property type="match status" value="1"/>
</dbReference>
<dbReference type="PANTHER" id="PTHR43261">
    <property type="entry name" value="TRANSLATION ELONGATION FACTOR G-RELATED"/>
    <property type="match status" value="1"/>
</dbReference>
<dbReference type="Pfam" id="PF16879">
    <property type="entry name" value="Sin3a_C"/>
    <property type="match status" value="1"/>
</dbReference>
<keyword evidence="7" id="KW-0648">Protein biosynthesis</keyword>
<dbReference type="EnsemblMetazoa" id="ASIC007434-RA">
    <property type="protein sequence ID" value="ASIC007434-PA"/>
    <property type="gene ID" value="ASIC007434"/>
</dbReference>
<evidence type="ECO:0000256" key="14">
    <source>
        <dbReference type="ARBA" id="ARBA00054574"/>
    </source>
</evidence>
<dbReference type="InterPro" id="IPR003822">
    <property type="entry name" value="PAH"/>
</dbReference>
<dbReference type="PROSITE" id="PS51722">
    <property type="entry name" value="G_TR_2"/>
    <property type="match status" value="1"/>
</dbReference>
<dbReference type="InterPro" id="IPR005517">
    <property type="entry name" value="Transl_elong_EFG/EF2_IV"/>
</dbReference>
<organism evidence="23">
    <name type="scientific">Anopheles sinensis</name>
    <name type="common">Mosquito</name>
    <dbReference type="NCBI Taxonomy" id="74873"/>
    <lineage>
        <taxon>Eukaryota</taxon>
        <taxon>Metazoa</taxon>
        <taxon>Ecdysozoa</taxon>
        <taxon>Arthropoda</taxon>
        <taxon>Hexapoda</taxon>
        <taxon>Insecta</taxon>
        <taxon>Pterygota</taxon>
        <taxon>Neoptera</taxon>
        <taxon>Endopterygota</taxon>
        <taxon>Diptera</taxon>
        <taxon>Nematocera</taxon>
        <taxon>Culicoidea</taxon>
        <taxon>Culicidae</taxon>
        <taxon>Anophelinae</taxon>
        <taxon>Anopheles</taxon>
    </lineage>
</organism>
<evidence type="ECO:0000256" key="3">
    <source>
        <dbReference type="ARBA" id="ARBA00022553"/>
    </source>
</evidence>
<dbReference type="InterPro" id="IPR031693">
    <property type="entry name" value="Sin3_C"/>
</dbReference>
<dbReference type="GO" id="GO:0032543">
    <property type="term" value="P:mitochondrial translation"/>
    <property type="evidence" value="ECO:0007669"/>
    <property type="project" value="TreeGrafter"/>
</dbReference>
<keyword evidence="10" id="KW-0496">Mitochondrion</keyword>
<dbReference type="InterPro" id="IPR031157">
    <property type="entry name" value="G_TR_CS"/>
</dbReference>
<keyword evidence="12" id="KW-0804">Transcription</keyword>
<name>A0A084VP47_ANOSI</name>
<dbReference type="InterPro" id="IPR005225">
    <property type="entry name" value="Small_GTP-bd"/>
</dbReference>
<evidence type="ECO:0000256" key="9">
    <source>
        <dbReference type="ARBA" id="ARBA00023015"/>
    </source>
</evidence>
<gene>
    <name evidence="23" type="ORF">ZHAS_00007434</name>
</gene>
<dbReference type="InterPro" id="IPR041095">
    <property type="entry name" value="EFG_II"/>
</dbReference>
<dbReference type="GO" id="GO:0003924">
    <property type="term" value="F:GTPase activity"/>
    <property type="evidence" value="ECO:0007669"/>
    <property type="project" value="InterPro"/>
</dbReference>
<dbReference type="SMART" id="SM00838">
    <property type="entry name" value="EFG_C"/>
    <property type="match status" value="1"/>
</dbReference>
<keyword evidence="5" id="KW-0547">Nucleotide-binding</keyword>
<dbReference type="GO" id="GO:0005634">
    <property type="term" value="C:nucleus"/>
    <property type="evidence" value="ECO:0007669"/>
    <property type="project" value="UniProtKB-SubCell"/>
</dbReference>
<feature type="region of interest" description="Disordered" evidence="21">
    <location>
        <begin position="959"/>
        <end position="986"/>
    </location>
</feature>
<dbReference type="VEuPathDB" id="VectorBase:ASIC007434"/>
<dbReference type="EMBL" id="ATLV01014977">
    <property type="status" value="NOT_ANNOTATED_CDS"/>
    <property type="molecule type" value="Genomic_DNA"/>
</dbReference>
<keyword evidence="3" id="KW-0597">Phosphoprotein</keyword>
<dbReference type="VEuPathDB" id="VectorBase:ASIS001344"/>
<dbReference type="PRINTS" id="PR00315">
    <property type="entry name" value="ELONGATNFCT"/>
</dbReference>
<feature type="compositionally biased region" description="Polar residues" evidence="21">
    <location>
        <begin position="910"/>
        <end position="945"/>
    </location>
</feature>
<evidence type="ECO:0000256" key="2">
    <source>
        <dbReference type="ARBA" id="ARBA00022491"/>
    </source>
</evidence>
<reference evidence="23 25" key="1">
    <citation type="journal article" date="2014" name="BMC Genomics">
        <title>Genome sequence of Anopheles sinensis provides insight into genetics basis of mosquito competence for malaria parasites.</title>
        <authorList>
            <person name="Zhou D."/>
            <person name="Zhang D."/>
            <person name="Ding G."/>
            <person name="Shi L."/>
            <person name="Hou Q."/>
            <person name="Ye Y."/>
            <person name="Xu Y."/>
            <person name="Zhou H."/>
            <person name="Xiong C."/>
            <person name="Li S."/>
            <person name="Yu J."/>
            <person name="Hong S."/>
            <person name="Yu X."/>
            <person name="Zou P."/>
            <person name="Chen C."/>
            <person name="Chang X."/>
            <person name="Wang W."/>
            <person name="Lv Y."/>
            <person name="Sun Y."/>
            <person name="Ma L."/>
            <person name="Shen B."/>
            <person name="Zhu C."/>
        </authorList>
    </citation>
    <scope>NUCLEOTIDE SEQUENCE [LARGE SCALE GENOMIC DNA]</scope>
</reference>
<dbReference type="CDD" id="cd16262">
    <property type="entry name" value="EFG_III"/>
    <property type="match status" value="1"/>
</dbReference>
<proteinExistence type="predicted"/>
<evidence type="ECO:0000256" key="8">
    <source>
        <dbReference type="ARBA" id="ARBA00022946"/>
    </source>
</evidence>
<keyword evidence="6" id="KW-0832">Ubl conjugation</keyword>
<evidence type="ECO:0000313" key="25">
    <source>
        <dbReference type="Proteomes" id="UP000030765"/>
    </source>
</evidence>
<evidence type="ECO:0000256" key="13">
    <source>
        <dbReference type="ARBA" id="ARBA00023242"/>
    </source>
</evidence>
<dbReference type="InterPro" id="IPR013194">
    <property type="entry name" value="HDAC_interact_dom"/>
</dbReference>
<dbReference type="PANTHER" id="PTHR43261:SF1">
    <property type="entry name" value="RIBOSOME-RELEASING FACTOR 2, MITOCHONDRIAL"/>
    <property type="match status" value="1"/>
</dbReference>
<dbReference type="InterPro" id="IPR014721">
    <property type="entry name" value="Ribsml_uS5_D2-typ_fold_subgr"/>
</dbReference>
<dbReference type="InterPro" id="IPR000795">
    <property type="entry name" value="T_Tr_GTP-bd_dom"/>
</dbReference>
<dbReference type="InterPro" id="IPR036600">
    <property type="entry name" value="PAH_sf"/>
</dbReference>
<dbReference type="SUPFAM" id="SSF47762">
    <property type="entry name" value="PAH2 domain"/>
    <property type="match status" value="3"/>
</dbReference>
<evidence type="ECO:0000256" key="11">
    <source>
        <dbReference type="ARBA" id="ARBA00023134"/>
    </source>
</evidence>
<feature type="compositionally biased region" description="Low complexity" evidence="21">
    <location>
        <begin position="1772"/>
        <end position="1791"/>
    </location>
</feature>
<dbReference type="InterPro" id="IPR009022">
    <property type="entry name" value="EFG_III"/>
</dbReference>
<dbReference type="SUPFAM" id="SSF54211">
    <property type="entry name" value="Ribosomal protein S5 domain 2-like"/>
    <property type="match status" value="1"/>
</dbReference>
<feature type="compositionally biased region" description="Low complexity" evidence="21">
    <location>
        <begin position="1875"/>
        <end position="1889"/>
    </location>
</feature>
<comment type="subcellular location">
    <subcellularLocation>
        <location evidence="1 20">Nucleus</location>
    </subcellularLocation>
</comment>
<evidence type="ECO:0000256" key="4">
    <source>
        <dbReference type="ARBA" id="ARBA00022737"/>
    </source>
</evidence>
<dbReference type="OrthoDB" id="198619at2759"/>
<accession>A0A084VP47</accession>
<dbReference type="InterPro" id="IPR035647">
    <property type="entry name" value="EFG_III/V"/>
</dbReference>
<evidence type="ECO:0000259" key="22">
    <source>
        <dbReference type="PROSITE" id="PS51722"/>
    </source>
</evidence>
<evidence type="ECO:0000256" key="5">
    <source>
        <dbReference type="ARBA" id="ARBA00022741"/>
    </source>
</evidence>
<dbReference type="InterPro" id="IPR000640">
    <property type="entry name" value="EFG_V-like"/>
</dbReference>
<keyword evidence="13 20" id="KW-0539">Nucleus</keyword>
<comment type="subunit">
    <text evidence="15">Component of the SIN3B complex, which includes SIN3B, HDAC2 or HDAC1, PHF12 and MORF4L1. Interacts with FOXK1/MNF, MXI, MAD, NCOR1 and SAP30. Interaction with SUDS3 enhances the interaction with HDAC1 to form a complex. Interacts with CRY1, HCFC1, MAD3, MAD4, MAEL, REST, RNF220 and SETDB1. Interacts with C6orf89. Interacts with MYT1L.</text>
</comment>
<evidence type="ECO:0000256" key="18">
    <source>
        <dbReference type="ARBA" id="ARBA00081273"/>
    </source>
</evidence>
<dbReference type="Pfam" id="PF02671">
    <property type="entry name" value="PAH"/>
    <property type="match status" value="3"/>
</dbReference>
<evidence type="ECO:0000256" key="10">
    <source>
        <dbReference type="ARBA" id="ARBA00023128"/>
    </source>
</evidence>
<feature type="region of interest" description="Disordered" evidence="21">
    <location>
        <begin position="1378"/>
        <end position="1402"/>
    </location>
</feature>
<dbReference type="SMART" id="SM00889">
    <property type="entry name" value="EFG_IV"/>
    <property type="match status" value="1"/>
</dbReference>
<dbReference type="Gene3D" id="3.30.70.870">
    <property type="entry name" value="Elongation Factor G (Translational Gtpase), domain 3"/>
    <property type="match status" value="1"/>
</dbReference>
<dbReference type="GO" id="GO:0006355">
    <property type="term" value="P:regulation of DNA-templated transcription"/>
    <property type="evidence" value="ECO:0007669"/>
    <property type="project" value="InterPro"/>
</dbReference>
<keyword evidence="25" id="KW-1185">Reference proteome</keyword>
<feature type="compositionally biased region" description="Polar residues" evidence="21">
    <location>
        <begin position="973"/>
        <end position="985"/>
    </location>
</feature>
<feature type="region of interest" description="Disordered" evidence="21">
    <location>
        <begin position="1772"/>
        <end position="1842"/>
    </location>
</feature>
<evidence type="ECO:0000256" key="12">
    <source>
        <dbReference type="ARBA" id="ARBA00023163"/>
    </source>
</evidence>
<feature type="compositionally biased region" description="Polar residues" evidence="21">
    <location>
        <begin position="1798"/>
        <end position="1816"/>
    </location>
</feature>
<dbReference type="FunFam" id="3.30.230.10:FF:000033">
    <property type="entry name" value="Ribosome-releasing factor 2, mitochondrial"/>
    <property type="match status" value="1"/>
</dbReference>
<evidence type="ECO:0000313" key="23">
    <source>
        <dbReference type="EMBL" id="KFB39741.1"/>
    </source>
</evidence>
<feature type="compositionally biased region" description="Acidic residues" evidence="21">
    <location>
        <begin position="1717"/>
        <end position="1737"/>
    </location>
</feature>
<dbReference type="EMBL" id="KE524999">
    <property type="protein sequence ID" value="KFB39741.1"/>
    <property type="molecule type" value="Genomic_DNA"/>
</dbReference>
<keyword evidence="4" id="KW-0677">Repeat</keyword>
<sequence length="2111" mass="225765">MLCNRFRSIAQFRANRRVRYPRIVPSNRKVHNSDGSISEKRIRNIGILAHIDAGKTTTTERMLYYSGRTNMLGEVHQGNTVTDFLQQERERGITICSAAVSFDWKDHRINLLDTPGHIDFTMEVEQSLSAVDGAVIILDGSAGVEAQTVTVWGQADRHHLPRLVFVNKMDKENANFEACLEEIKKTLGAVPVPLQMPLKEGNKLVAQAIIESNSLENVKLNLVLDAIRNCTLKQVRSKFITANGTTETIQRIYEPLADEFREIDSFAAGNIGLCAGPKSTVTGDLLVANAATLKKALKRLVNTVGDSEDQSEIDTEQILTSKLGIHTTVPDAVFFCSIEPPSAAQQTALDNALREIQREDPSLRVRYDEETGQTVLGGMGQLHLEIVKSRILSEYRIEADLGPLQIAYKETLLESQRGQWTAEKEIAGSKQLVQIDATIFPSTKGNEERIVLDNSAEAQENLKLVRPRQMAFFRKGALGALQRGPKLGGQLANCAVKLHALTVGKGTTDTFIMAAAAQCISNILSKAECRLLEPDMFLEIVTINEYVSPIVADLSRRRARIEDISPRGSSNKVIKVIAPLAELGDYSTVLRTISSGTASVSMEPNGHSILNDSNEALQRIITTTQPPHNVASTAGSTIQYQIPPNVIKTTTPPESVSTTATNLTQQTTQIGPPQQTTVQYTTTRGHKGAAVVNAGSIASVTGAPTVGGTTGGIVGVSGGPLITNMSPGVQSQGPPQSVQGQAQLQRLKVEDALSYLDQVKFRFGNQPQVYNDFLDIMKEFKSQSIDTPGVIQRVSSLFKGHPELIVGFNTFLPPGYKIELQANDQGYAFQVSVSMPSSSSTGTSIAQQPSPHKYNTIFQGGGQIVQSGGGTNVVNAGSTTAVNLMAYGGGHAAATTVSAATGANAPSHAGSLQQATGGSVGNASPATAQNAQPITQQTTSASSVGGTVVPQVPQNFVSRAEHHQQQHHRERTISTGSVTSNASLPSTTSSTVVTAIDASQQQQQNMHRMISQQLISQQQTVGTGAASAAGGGGLVSVTVASQAPQQHHQQSTSTHQQQQQQQQIPQQHQQVSSEGGPTVPTAASTTTTVVAAVATTNQPVEFNHAISYVNKIKNRFHSEPEKYKRFLEILHTYQKEQKTYKEGAQAGGCMTNSKQLTEAEVYTQVAQLFDNQEDLLREFVVHGGAGGGGGGGSKKLTNSGAMGGALPNASLKMYNNLQQANMARMAHERDYSPIGNSQTEGKEYSIVSSVPAGSMPGPRGGSGMVGGVGGAGGVVFMDKDRNHIAPGGGGPGAGSVGAGGLNSKYIHGASLGTITAGAGTGMVAHGASGAVLPQVAPPGMVGSGVVSVMANLASSGGSNAVKRSPSYSSQIVLGGAGGGGGAMSAGRGDRGDGSGPPPIKRHKPICRDVSLAEAAKYGALNDYAFFDKVRNALRSPDSYENFLRCLTLYNQEIVSKSELVTLVSPFLSRFPDLLKWFQDFLGPASSGTGSGVNECIPLTAAAAAAAARQDRSQGGELAADIDLSTCKRLGASYCALPKSLESVKCSGRTSLCRDVLNDTWVSFPTWAEDSTFVTSRKTQYEEFIYRCEDERFELDVVIETNSATIRVLEGIQKKLTRMSQDEISRFRLDDCLGGTSPTIHQRALKRIYGDKAADMIQGLKKNPAVAVPVVLRRMKAKEEEWREAQKTGIQKQEKARIKHILRQFVPDLFFAPRQLMSEDEREEDDKDADGEQVEEDGNGAKSSGKKSSSTNNWAYKSCNAANSSSNFGETVGATVSTGASSSSRTEGGSNTTKDEGSDSGTNADGSSHKITSTSEVPSAAGTAGPHPNADSNGGGSGNEIIVDGSTATDKQLAIKKEVKDESESPVGTGTNEGVSSAATAQDQQTSSSGSTGGGGSQAPQPMSPPLPPHAVSKHIEEAYTLFFTNNSWYLFLRLHAILCDRLRIIYERAQIIAAEERAYESTRNSSTAMALRLKPKNEHRIEQYYNIFLDMLKNLLDGNMEASNYEDLLREMFGIHAYSAFTMDKVVQNAVRQLQHCVTERGATEVVELYQAEQRRGGAGGLCRTANRRIAAELAYQRKAESILQDENCFKVYIVIQNRLSLNDRAAGYRV</sequence>
<dbReference type="FunFam" id="1.20.1160.11:FF:000001">
    <property type="entry name" value="Paired amphipathic helix protein Sin3"/>
    <property type="match status" value="1"/>
</dbReference>
<feature type="region of interest" description="Disordered" evidence="21">
    <location>
        <begin position="1856"/>
        <end position="1910"/>
    </location>
</feature>
<dbReference type="Gene3D" id="3.30.230.10">
    <property type="match status" value="1"/>
</dbReference>
<dbReference type="InterPro" id="IPR027417">
    <property type="entry name" value="P-loop_NTPase"/>
</dbReference>
<dbReference type="PROSITE" id="PS51477">
    <property type="entry name" value="PAH"/>
    <property type="match status" value="3"/>
</dbReference>
<evidence type="ECO:0000256" key="17">
    <source>
        <dbReference type="ARBA" id="ARBA00075095"/>
    </source>
</evidence>
<dbReference type="FunFam" id="1.20.1160.11:FF:000005">
    <property type="entry name" value="SIN3 transcription regulator family member B"/>
    <property type="match status" value="1"/>
</dbReference>
<keyword evidence="2" id="KW-0678">Repressor</keyword>
<evidence type="ECO:0000256" key="1">
    <source>
        <dbReference type="ARBA" id="ARBA00004123"/>
    </source>
</evidence>
<dbReference type="SUPFAM" id="SSF54980">
    <property type="entry name" value="EF-G C-terminal domain-like"/>
    <property type="match status" value="2"/>
</dbReference>
<keyword evidence="8" id="KW-0809">Transit peptide</keyword>
<feature type="region of interest" description="Disordered" evidence="21">
    <location>
        <begin position="1041"/>
        <end position="1082"/>
    </location>
</feature>
<dbReference type="CDD" id="cd03713">
    <property type="entry name" value="EFG_mtEFG_C"/>
    <property type="match status" value="1"/>
</dbReference>
<evidence type="ECO:0000256" key="21">
    <source>
        <dbReference type="SAM" id="MobiDB-lite"/>
    </source>
</evidence>
<evidence type="ECO:0000256" key="20">
    <source>
        <dbReference type="PROSITE-ProRule" id="PRU00810"/>
    </source>
</evidence>
<dbReference type="InterPro" id="IPR035649">
    <property type="entry name" value="EFG_V"/>
</dbReference>
<feature type="region of interest" description="Disordered" evidence="21">
    <location>
        <begin position="902"/>
        <end position="946"/>
    </location>
</feature>
<dbReference type="FunFam" id="3.30.70.870:FF:000005">
    <property type="entry name" value="Ribosome-releasing factor 2, mitochondrial"/>
    <property type="match status" value="1"/>
</dbReference>
<dbReference type="Pfam" id="PF00009">
    <property type="entry name" value="GTP_EFTU"/>
    <property type="match status" value="1"/>
</dbReference>